<evidence type="ECO:0000313" key="7">
    <source>
        <dbReference type="Proteomes" id="UP000620104"/>
    </source>
</evidence>
<dbReference type="OrthoDB" id="2098326at2759"/>
<dbReference type="EC" id="2.5.1.18" evidence="2"/>
<dbReference type="AlphaFoldDB" id="A0A8H3YFL9"/>
<dbReference type="PANTHER" id="PTHR44051:SF9">
    <property type="entry name" value="GLUTATHIONE S-TRANSFERASE 1"/>
    <property type="match status" value="1"/>
</dbReference>
<dbReference type="GO" id="GO:0004602">
    <property type="term" value="F:glutathione peroxidase activity"/>
    <property type="evidence" value="ECO:0007669"/>
    <property type="project" value="UniProtKB-ARBA"/>
</dbReference>
<dbReference type="Gene3D" id="3.40.30.10">
    <property type="entry name" value="Glutaredoxin"/>
    <property type="match status" value="1"/>
</dbReference>
<comment type="similarity">
    <text evidence="1">Belongs to the GST superfamily.</text>
</comment>
<gene>
    <name evidence="6" type="ORF">NliqN6_2243</name>
</gene>
<dbReference type="InterPro" id="IPR036249">
    <property type="entry name" value="Thioredoxin-like_sf"/>
</dbReference>
<name>A0A8H3YFL9_9TREE</name>
<feature type="domain" description="GST N-terminal" evidence="5">
    <location>
        <begin position="7"/>
        <end position="87"/>
    </location>
</feature>
<dbReference type="Pfam" id="PF13409">
    <property type="entry name" value="GST_N_2"/>
    <property type="match status" value="1"/>
</dbReference>
<dbReference type="FunFam" id="3.40.30.10:FF:000156">
    <property type="entry name" value="Glutathione S-transferase 1"/>
    <property type="match status" value="1"/>
</dbReference>
<dbReference type="SFLD" id="SFLDS00019">
    <property type="entry name" value="Glutathione_Transferase_(cytos"/>
    <property type="match status" value="1"/>
</dbReference>
<dbReference type="GO" id="GO:0005737">
    <property type="term" value="C:cytoplasm"/>
    <property type="evidence" value="ECO:0007669"/>
    <property type="project" value="UniProtKB-ARBA"/>
</dbReference>
<evidence type="ECO:0000259" key="5">
    <source>
        <dbReference type="PROSITE" id="PS50404"/>
    </source>
</evidence>
<evidence type="ECO:0000256" key="4">
    <source>
        <dbReference type="ARBA" id="ARBA00047960"/>
    </source>
</evidence>
<keyword evidence="7" id="KW-1185">Reference proteome</keyword>
<comment type="caution">
    <text evidence="6">The sequence shown here is derived from an EMBL/GenBank/DDBJ whole genome shotgun (WGS) entry which is preliminary data.</text>
</comment>
<keyword evidence="3" id="KW-0808">Transferase</keyword>
<dbReference type="PANTHER" id="PTHR44051">
    <property type="entry name" value="GLUTATHIONE S-TRANSFERASE-RELATED"/>
    <property type="match status" value="1"/>
</dbReference>
<dbReference type="SUPFAM" id="SSF52833">
    <property type="entry name" value="Thioredoxin-like"/>
    <property type="match status" value="1"/>
</dbReference>
<dbReference type="SUPFAM" id="SSF47616">
    <property type="entry name" value="GST C-terminal domain-like"/>
    <property type="match status" value="1"/>
</dbReference>
<dbReference type="InterPro" id="IPR004045">
    <property type="entry name" value="Glutathione_S-Trfase_N"/>
</dbReference>
<evidence type="ECO:0000313" key="6">
    <source>
        <dbReference type="EMBL" id="GHJ85841.1"/>
    </source>
</evidence>
<dbReference type="CDD" id="cd03046">
    <property type="entry name" value="GST_N_GTT1_like"/>
    <property type="match status" value="1"/>
</dbReference>
<comment type="catalytic activity">
    <reaction evidence="4">
        <text>RX + glutathione = an S-substituted glutathione + a halide anion + H(+)</text>
        <dbReference type="Rhea" id="RHEA:16437"/>
        <dbReference type="ChEBI" id="CHEBI:15378"/>
        <dbReference type="ChEBI" id="CHEBI:16042"/>
        <dbReference type="ChEBI" id="CHEBI:17792"/>
        <dbReference type="ChEBI" id="CHEBI:57925"/>
        <dbReference type="ChEBI" id="CHEBI:90779"/>
        <dbReference type="EC" id="2.5.1.18"/>
    </reaction>
</comment>
<dbReference type="SFLD" id="SFLDG00358">
    <property type="entry name" value="Main_(cytGST)"/>
    <property type="match status" value="1"/>
</dbReference>
<dbReference type="EMBL" id="BLZA01000013">
    <property type="protein sequence ID" value="GHJ85841.1"/>
    <property type="molecule type" value="Genomic_DNA"/>
</dbReference>
<accession>A0A8H3YFL9</accession>
<evidence type="ECO:0000256" key="2">
    <source>
        <dbReference type="ARBA" id="ARBA00012452"/>
    </source>
</evidence>
<dbReference type="InterPro" id="IPR036282">
    <property type="entry name" value="Glutathione-S-Trfase_C_sf"/>
</dbReference>
<dbReference type="InterPro" id="IPR040079">
    <property type="entry name" value="Glutathione_S-Trfase"/>
</dbReference>
<evidence type="ECO:0000256" key="1">
    <source>
        <dbReference type="ARBA" id="ARBA00007409"/>
    </source>
</evidence>
<dbReference type="GO" id="GO:0004364">
    <property type="term" value="F:glutathione transferase activity"/>
    <property type="evidence" value="ECO:0007669"/>
    <property type="project" value="UniProtKB-EC"/>
</dbReference>
<organism evidence="6 7">
    <name type="scientific">Naganishia liquefaciens</name>
    <dbReference type="NCBI Taxonomy" id="104408"/>
    <lineage>
        <taxon>Eukaryota</taxon>
        <taxon>Fungi</taxon>
        <taxon>Dikarya</taxon>
        <taxon>Basidiomycota</taxon>
        <taxon>Agaricomycotina</taxon>
        <taxon>Tremellomycetes</taxon>
        <taxon>Filobasidiales</taxon>
        <taxon>Filobasidiaceae</taxon>
        <taxon>Naganishia</taxon>
    </lineage>
</organism>
<evidence type="ECO:0000256" key="3">
    <source>
        <dbReference type="ARBA" id="ARBA00022679"/>
    </source>
</evidence>
<proteinExistence type="inferred from homology"/>
<dbReference type="Proteomes" id="UP000620104">
    <property type="component" value="Unassembled WGS sequence"/>
</dbReference>
<protein>
    <recommendedName>
        <fullName evidence="2">glutathione transferase</fullName>
        <ecNumber evidence="2">2.5.1.18</ecNumber>
    </recommendedName>
</protein>
<dbReference type="Gene3D" id="1.20.1050.10">
    <property type="match status" value="1"/>
</dbReference>
<dbReference type="PROSITE" id="PS50404">
    <property type="entry name" value="GST_NTER"/>
    <property type="match status" value="1"/>
</dbReference>
<reference evidence="6" key="1">
    <citation type="submission" date="2020-07" db="EMBL/GenBank/DDBJ databases">
        <title>Draft Genome Sequence of a Deep-Sea Yeast, Naganishia (Cryptococcus) liquefaciens strain N6.</title>
        <authorList>
            <person name="Han Y.W."/>
            <person name="Kajitani R."/>
            <person name="Morimoto H."/>
            <person name="Parhat M."/>
            <person name="Tsubouchi H."/>
            <person name="Bakenova O."/>
            <person name="Ogata M."/>
            <person name="Argunhan B."/>
            <person name="Aoki R."/>
            <person name="Kajiwara S."/>
            <person name="Itoh T."/>
            <person name="Iwasaki H."/>
        </authorList>
    </citation>
    <scope>NUCLEOTIDE SEQUENCE</scope>
    <source>
        <strain evidence="6">N6</strain>
    </source>
</reference>
<sequence>MAATEQKPEIVVHHLNNSRSERIFWAFEELNVPYDVKVYLRDPIAAPKELKEVHPLGKSPVITDHGKTIAESSTIIDYVMHTYTPAGTDTREFNLADSYWSNYSEGSLMLFLQMTLVMMVSAQQAPFLARTVINKFVDGVKAAYLLKQIQTSVDYIESELGKTPSGWFSGKSEPGAGDFMMSYPINTLVNGGRMPEVNVGPNVRKWMAAVQARPAYQRGMKRIEEEEARAKAAKKA</sequence>